<name>A0A0C2D5B9_9BACT</name>
<evidence type="ECO:0000256" key="4">
    <source>
        <dbReference type="SAM" id="MobiDB-lite"/>
    </source>
</evidence>
<feature type="domain" description="Glycoside hydrolase family 5" evidence="5">
    <location>
        <begin position="109"/>
        <end position="350"/>
    </location>
</feature>
<dbReference type="SUPFAM" id="SSF51445">
    <property type="entry name" value="(Trans)glycosidases"/>
    <property type="match status" value="1"/>
</dbReference>
<dbReference type="PROSITE" id="PS00659">
    <property type="entry name" value="GLYCOSYL_HYDROL_F5"/>
    <property type="match status" value="1"/>
</dbReference>
<protein>
    <submittedName>
        <fullName evidence="6">Cellulase</fullName>
    </submittedName>
</protein>
<evidence type="ECO:0000256" key="2">
    <source>
        <dbReference type="ARBA" id="ARBA00023295"/>
    </source>
</evidence>
<keyword evidence="2 3" id="KW-0326">Glycosidase</keyword>
<evidence type="ECO:0000256" key="1">
    <source>
        <dbReference type="ARBA" id="ARBA00022801"/>
    </source>
</evidence>
<accession>A0A0C2D5B9</accession>
<dbReference type="InterPro" id="IPR017853">
    <property type="entry name" value="GH"/>
</dbReference>
<feature type="compositionally biased region" description="Acidic residues" evidence="4">
    <location>
        <begin position="54"/>
        <end position="72"/>
    </location>
</feature>
<dbReference type="PANTHER" id="PTHR34142">
    <property type="entry name" value="ENDO-BETA-1,4-GLUCANASE A"/>
    <property type="match status" value="1"/>
</dbReference>
<sequence length="380" mass="41168">MQPVRLAAPGFGAGRLAGCFIALFALHLGGCGDYGYGPADDEEGNASTSGDANGDGDGDPSGDGDGDGDGDGEIPPITPGGYYVKGNKIYDANHQVHVFRGVDRPSLEWDPNGEGISSADIDLIASWNANVIRVAINQGFWLEGSVVYNSGYRERVDELVQWSKAAGMDVILDLHWTDRGNLSEVPAQQRMADQNSRALWQSVAARYKDDGRVFFELYNEPHDVSWPVWLNGGDSGDGFEVVGMQELYDTVRDAGADNLVLVGGLRYAYDLSGVPDHRVEGYNIVYTSHPYDFGDKQPAGWTDDWGFLADTDPIFITEFGSFDCDAGYSQQLIDYAEQRGLSWSAWAWYPGGCGFPGLIEDWSGTPSATGQIVKTALQAN</sequence>
<dbReference type="AlphaFoldDB" id="A0A0C2D5B9"/>
<comment type="similarity">
    <text evidence="3">Belongs to the glycosyl hydrolase 5 (cellulase A) family.</text>
</comment>
<evidence type="ECO:0000313" key="6">
    <source>
        <dbReference type="EMBL" id="KIG15207.1"/>
    </source>
</evidence>
<dbReference type="Pfam" id="PF00150">
    <property type="entry name" value="Cellulase"/>
    <property type="match status" value="1"/>
</dbReference>
<gene>
    <name evidence="6" type="ORF">DB30_05907</name>
</gene>
<organism evidence="6 7">
    <name type="scientific">Enhygromyxa salina</name>
    <dbReference type="NCBI Taxonomy" id="215803"/>
    <lineage>
        <taxon>Bacteria</taxon>
        <taxon>Pseudomonadati</taxon>
        <taxon>Myxococcota</taxon>
        <taxon>Polyangia</taxon>
        <taxon>Nannocystales</taxon>
        <taxon>Nannocystaceae</taxon>
        <taxon>Enhygromyxa</taxon>
    </lineage>
</organism>
<feature type="region of interest" description="Disordered" evidence="4">
    <location>
        <begin position="42"/>
        <end position="77"/>
    </location>
</feature>
<dbReference type="InterPro" id="IPR001547">
    <property type="entry name" value="Glyco_hydro_5"/>
</dbReference>
<dbReference type="PANTHER" id="PTHR34142:SF1">
    <property type="entry name" value="GLYCOSIDE HYDROLASE FAMILY 5 DOMAIN-CONTAINING PROTEIN"/>
    <property type="match status" value="1"/>
</dbReference>
<comment type="caution">
    <text evidence="6">The sequence shown here is derived from an EMBL/GenBank/DDBJ whole genome shotgun (WGS) entry which is preliminary data.</text>
</comment>
<dbReference type="Proteomes" id="UP000031599">
    <property type="component" value="Unassembled WGS sequence"/>
</dbReference>
<dbReference type="Gene3D" id="3.20.20.80">
    <property type="entry name" value="Glycosidases"/>
    <property type="match status" value="1"/>
</dbReference>
<proteinExistence type="inferred from homology"/>
<dbReference type="GO" id="GO:0004553">
    <property type="term" value="F:hydrolase activity, hydrolyzing O-glycosyl compounds"/>
    <property type="evidence" value="ECO:0007669"/>
    <property type="project" value="InterPro"/>
</dbReference>
<evidence type="ECO:0000259" key="5">
    <source>
        <dbReference type="Pfam" id="PF00150"/>
    </source>
</evidence>
<dbReference type="GO" id="GO:0009251">
    <property type="term" value="P:glucan catabolic process"/>
    <property type="evidence" value="ECO:0007669"/>
    <property type="project" value="TreeGrafter"/>
</dbReference>
<dbReference type="RefSeq" id="WP_052552292.1">
    <property type="nucleotide sequence ID" value="NZ_JMCC02000059.1"/>
</dbReference>
<reference evidence="6 7" key="1">
    <citation type="submission" date="2014-12" db="EMBL/GenBank/DDBJ databases">
        <title>Genome assembly of Enhygromyxa salina DSM 15201.</title>
        <authorList>
            <person name="Sharma G."/>
            <person name="Subramanian S."/>
        </authorList>
    </citation>
    <scope>NUCLEOTIDE SEQUENCE [LARGE SCALE GENOMIC DNA]</scope>
    <source>
        <strain evidence="6 7">DSM 15201</strain>
    </source>
</reference>
<keyword evidence="1 3" id="KW-0378">Hydrolase</keyword>
<dbReference type="EMBL" id="JMCC02000059">
    <property type="protein sequence ID" value="KIG15207.1"/>
    <property type="molecule type" value="Genomic_DNA"/>
</dbReference>
<dbReference type="InterPro" id="IPR018087">
    <property type="entry name" value="Glyco_hydro_5_CS"/>
</dbReference>
<evidence type="ECO:0000313" key="7">
    <source>
        <dbReference type="Proteomes" id="UP000031599"/>
    </source>
</evidence>
<evidence type="ECO:0000256" key="3">
    <source>
        <dbReference type="RuleBase" id="RU361153"/>
    </source>
</evidence>